<organism evidence="1">
    <name type="scientific">Trepomonas sp. PC1</name>
    <dbReference type="NCBI Taxonomy" id="1076344"/>
    <lineage>
        <taxon>Eukaryota</taxon>
        <taxon>Metamonada</taxon>
        <taxon>Diplomonadida</taxon>
        <taxon>Hexamitidae</taxon>
        <taxon>Hexamitinae</taxon>
        <taxon>Trepomonas</taxon>
    </lineage>
</organism>
<feature type="non-terminal residue" evidence="1">
    <location>
        <position position="1"/>
    </location>
</feature>
<protein>
    <submittedName>
        <fullName evidence="1">GTA-2-like protein</fullName>
    </submittedName>
</protein>
<evidence type="ECO:0000313" key="1">
    <source>
        <dbReference type="EMBL" id="JAP92434.1"/>
    </source>
</evidence>
<sequence>EKAKAPKEFEPCEKIVVPQKVYYRRGSMHTVAREIYTEKCALFANNADLEIMKMVEEEISCIPSLKRSYPIFIDDSDHKTAQINIQSILPSVDTIVAIGSYKLFNELAQQLDKNIKQLILVPTDGKPLALMAGTFVNENGEIKYNEKLIPEMVILDSGLTHNITKDDTELLAKIASIEEDTQWVQFTKTAQQLAAELIAGYGKIDMPVWCERATNLVGITMLGKPNGERVVKALGLVQ</sequence>
<reference evidence="1" key="1">
    <citation type="submission" date="2015-07" db="EMBL/GenBank/DDBJ databases">
        <title>Adaptation to a free-living lifestyle via gene acquisitions in the diplomonad Trepomonas sp. PC1.</title>
        <authorList>
            <person name="Xu F."/>
            <person name="Jerlstrom-Hultqvist J."/>
            <person name="Kolisko M."/>
            <person name="Simpson A.G.B."/>
            <person name="Roger A.J."/>
            <person name="Svard S.G."/>
            <person name="Andersson J.O."/>
        </authorList>
    </citation>
    <scope>NUCLEOTIDE SEQUENCE</scope>
    <source>
        <strain evidence="1">PC1</strain>
    </source>
</reference>
<dbReference type="AlphaFoldDB" id="A0A146K922"/>
<name>A0A146K922_9EUKA</name>
<dbReference type="EMBL" id="GDID01004172">
    <property type="protein sequence ID" value="JAP92434.1"/>
    <property type="molecule type" value="Transcribed_RNA"/>
</dbReference>
<gene>
    <name evidence="1" type="ORF">TPC1_15627</name>
</gene>
<accession>A0A146K922</accession>
<proteinExistence type="predicted"/>